<dbReference type="GO" id="GO:0060271">
    <property type="term" value="P:cilium assembly"/>
    <property type="evidence" value="ECO:0007669"/>
    <property type="project" value="TreeGrafter"/>
</dbReference>
<dbReference type="Pfam" id="PF09744">
    <property type="entry name" value="RH1"/>
    <property type="match status" value="1"/>
</dbReference>
<dbReference type="AlphaFoldDB" id="A0A1B6CGM8"/>
<dbReference type="GO" id="GO:0051959">
    <property type="term" value="F:dynein light intermediate chain binding"/>
    <property type="evidence" value="ECO:0007669"/>
    <property type="project" value="TreeGrafter"/>
</dbReference>
<dbReference type="PANTHER" id="PTHR21502:SF4">
    <property type="entry name" value="RILP-LIKE PROTEIN HOMOLOG"/>
    <property type="match status" value="1"/>
</dbReference>
<dbReference type="EMBL" id="GEDC01024642">
    <property type="protein sequence ID" value="JAS12656.1"/>
    <property type="molecule type" value="Transcribed_RNA"/>
</dbReference>
<protein>
    <recommendedName>
        <fullName evidence="3">RH1 domain-containing protein</fullName>
    </recommendedName>
</protein>
<dbReference type="PROSITE" id="PS51776">
    <property type="entry name" value="RH1"/>
    <property type="match status" value="1"/>
</dbReference>
<keyword evidence="1 2" id="KW-0175">Coiled coil</keyword>
<proteinExistence type="predicted"/>
<dbReference type="InterPro" id="IPR051241">
    <property type="entry name" value="DZIP_RILPL"/>
</dbReference>
<evidence type="ECO:0000256" key="1">
    <source>
        <dbReference type="ARBA" id="ARBA00023054"/>
    </source>
</evidence>
<dbReference type="CDD" id="cd14445">
    <property type="entry name" value="RILP-like"/>
    <property type="match status" value="1"/>
</dbReference>
<dbReference type="GO" id="GO:0005737">
    <property type="term" value="C:cytoplasm"/>
    <property type="evidence" value="ECO:0007669"/>
    <property type="project" value="TreeGrafter"/>
</dbReference>
<evidence type="ECO:0000256" key="2">
    <source>
        <dbReference type="SAM" id="Coils"/>
    </source>
</evidence>
<evidence type="ECO:0000313" key="4">
    <source>
        <dbReference type="EMBL" id="JAS12656.1"/>
    </source>
</evidence>
<evidence type="ECO:0000259" key="3">
    <source>
        <dbReference type="PROSITE" id="PS51776"/>
    </source>
</evidence>
<feature type="coiled-coil region" evidence="2">
    <location>
        <begin position="59"/>
        <end position="86"/>
    </location>
</feature>
<dbReference type="GO" id="GO:0036064">
    <property type="term" value="C:ciliary basal body"/>
    <property type="evidence" value="ECO:0007669"/>
    <property type="project" value="TreeGrafter"/>
</dbReference>
<gene>
    <name evidence="4" type="ORF">g.12952</name>
</gene>
<sequence length="155" mass="18355">MPLKFYSEMDEVYETEISVIDVYDIASVIGKEFEKIIDGYGSDAVTSLMPKVINVLEHLEILATKNERENAAVQELKSRIVKLESEKIEKAIDRQRFERELEQIEDHWRKETQDLVAMVRRLQEENRKMSNTIAAKEDQSPDESCMFKKYYYYLF</sequence>
<dbReference type="Gene3D" id="1.20.58.1770">
    <property type="match status" value="1"/>
</dbReference>
<accession>A0A1B6CGM8</accession>
<dbReference type="GO" id="GO:0031267">
    <property type="term" value="F:small GTPase binding"/>
    <property type="evidence" value="ECO:0007669"/>
    <property type="project" value="TreeGrafter"/>
</dbReference>
<feature type="domain" description="RH1" evidence="3">
    <location>
        <begin position="5"/>
        <end position="93"/>
    </location>
</feature>
<name>A0A1B6CGM8_9HEMI</name>
<dbReference type="PANTHER" id="PTHR21502">
    <property type="entry name" value="ZINC FINGER PROTEIN DZIP1"/>
    <property type="match status" value="1"/>
</dbReference>
<dbReference type="InterPro" id="IPR034743">
    <property type="entry name" value="RH1"/>
</dbReference>
<reference evidence="4" key="1">
    <citation type="submission" date="2015-12" db="EMBL/GenBank/DDBJ databases">
        <title>De novo transcriptome assembly of four potential Pierce s Disease insect vectors from Arizona vineyards.</title>
        <authorList>
            <person name="Tassone E.E."/>
        </authorList>
    </citation>
    <scope>NUCLEOTIDE SEQUENCE</scope>
</reference>
<organism evidence="4">
    <name type="scientific">Clastoptera arizonana</name>
    <name type="common">Arizona spittle bug</name>
    <dbReference type="NCBI Taxonomy" id="38151"/>
    <lineage>
        <taxon>Eukaryota</taxon>
        <taxon>Metazoa</taxon>
        <taxon>Ecdysozoa</taxon>
        <taxon>Arthropoda</taxon>
        <taxon>Hexapoda</taxon>
        <taxon>Insecta</taxon>
        <taxon>Pterygota</taxon>
        <taxon>Neoptera</taxon>
        <taxon>Paraneoptera</taxon>
        <taxon>Hemiptera</taxon>
        <taxon>Auchenorrhyncha</taxon>
        <taxon>Cercopoidea</taxon>
        <taxon>Clastopteridae</taxon>
        <taxon>Clastoptera</taxon>
    </lineage>
</organism>